<proteinExistence type="predicted"/>
<dbReference type="AlphaFoldDB" id="A0A9D9E428"/>
<evidence type="ECO:0000313" key="1">
    <source>
        <dbReference type="EMBL" id="MBO8437998.1"/>
    </source>
</evidence>
<sequence length="75" mass="8617">MQEISVAAKSVKEIYRKPMCLLCAGYKQEEIAALLGISELTLLMRIHKGHKLFMKALKRNRLYADANDTSSQRYE</sequence>
<dbReference type="InterPro" id="IPR036388">
    <property type="entry name" value="WH-like_DNA-bd_sf"/>
</dbReference>
<reference evidence="1" key="2">
    <citation type="journal article" date="2021" name="PeerJ">
        <title>Extensive microbial diversity within the chicken gut microbiome revealed by metagenomics and culture.</title>
        <authorList>
            <person name="Gilroy R."/>
            <person name="Ravi A."/>
            <person name="Getino M."/>
            <person name="Pursley I."/>
            <person name="Horton D.L."/>
            <person name="Alikhan N.F."/>
            <person name="Baker D."/>
            <person name="Gharbi K."/>
            <person name="Hall N."/>
            <person name="Watson M."/>
            <person name="Adriaenssens E.M."/>
            <person name="Foster-Nyarko E."/>
            <person name="Jarju S."/>
            <person name="Secka A."/>
            <person name="Antonio M."/>
            <person name="Oren A."/>
            <person name="Chaudhuri R.R."/>
            <person name="La Ragione R."/>
            <person name="Hildebrand F."/>
            <person name="Pallen M.J."/>
        </authorList>
    </citation>
    <scope>NUCLEOTIDE SEQUENCE</scope>
    <source>
        <strain evidence="1">G3-4614</strain>
    </source>
</reference>
<dbReference type="InterPro" id="IPR013324">
    <property type="entry name" value="RNA_pol_sigma_r3/r4-like"/>
</dbReference>
<organism evidence="1 2">
    <name type="scientific">Candidatus Caccoplasma merdipullorum</name>
    <dbReference type="NCBI Taxonomy" id="2840718"/>
    <lineage>
        <taxon>Bacteria</taxon>
        <taxon>Pseudomonadati</taxon>
        <taxon>Bacteroidota</taxon>
        <taxon>Bacteroidia</taxon>
        <taxon>Bacteroidales</taxon>
        <taxon>Bacteroidaceae</taxon>
        <taxon>Bacteroidaceae incertae sedis</taxon>
        <taxon>Candidatus Caccoplasma</taxon>
    </lineage>
</organism>
<dbReference type="Proteomes" id="UP000823636">
    <property type="component" value="Unassembled WGS sequence"/>
</dbReference>
<accession>A0A9D9E428</accession>
<evidence type="ECO:0000313" key="2">
    <source>
        <dbReference type="Proteomes" id="UP000823636"/>
    </source>
</evidence>
<name>A0A9D9E428_9BACT</name>
<comment type="caution">
    <text evidence="1">The sequence shown here is derived from an EMBL/GenBank/DDBJ whole genome shotgun (WGS) entry which is preliminary data.</text>
</comment>
<dbReference type="EMBL" id="JADIMW010000036">
    <property type="protein sequence ID" value="MBO8437998.1"/>
    <property type="molecule type" value="Genomic_DNA"/>
</dbReference>
<reference evidence="1" key="1">
    <citation type="submission" date="2020-10" db="EMBL/GenBank/DDBJ databases">
        <authorList>
            <person name="Gilroy R."/>
        </authorList>
    </citation>
    <scope>NUCLEOTIDE SEQUENCE</scope>
    <source>
        <strain evidence="1">G3-4614</strain>
    </source>
</reference>
<dbReference type="SUPFAM" id="SSF88659">
    <property type="entry name" value="Sigma3 and sigma4 domains of RNA polymerase sigma factors"/>
    <property type="match status" value="1"/>
</dbReference>
<protein>
    <submittedName>
        <fullName evidence="1">Uncharacterized protein</fullName>
    </submittedName>
</protein>
<dbReference type="Gene3D" id="1.10.10.10">
    <property type="entry name" value="Winged helix-like DNA-binding domain superfamily/Winged helix DNA-binding domain"/>
    <property type="match status" value="1"/>
</dbReference>
<gene>
    <name evidence="1" type="ORF">IAC54_03745</name>
</gene>